<keyword evidence="7 8" id="KW-0472">Membrane</keyword>
<dbReference type="Proteomes" id="UP000034299">
    <property type="component" value="Unassembled WGS sequence"/>
</dbReference>
<comment type="caution">
    <text evidence="9">The sequence shown here is derived from an EMBL/GenBank/DDBJ whole genome shotgun (WGS) entry which is preliminary data.</text>
</comment>
<evidence type="ECO:0000313" key="9">
    <source>
        <dbReference type="EMBL" id="KKS12909.1"/>
    </source>
</evidence>
<dbReference type="PRINTS" id="PR01806">
    <property type="entry name" value="VIRFACTRMVIN"/>
</dbReference>
<name>A0A0G0WJ33_9BACT</name>
<feature type="transmembrane region" description="Helical" evidence="8">
    <location>
        <begin position="95"/>
        <end position="118"/>
    </location>
</feature>
<keyword evidence="6 8" id="KW-1133">Transmembrane helix</keyword>
<dbReference type="InterPro" id="IPR051050">
    <property type="entry name" value="Lipid_II_flippase_MurJ/MviN"/>
</dbReference>
<protein>
    <submittedName>
        <fullName evidence="9">Integral membrane protein MviN</fullName>
    </submittedName>
</protein>
<dbReference type="InterPro" id="IPR004268">
    <property type="entry name" value="MurJ"/>
</dbReference>
<dbReference type="EMBL" id="LCBP01000019">
    <property type="protein sequence ID" value="KKS12909.1"/>
    <property type="molecule type" value="Genomic_DNA"/>
</dbReference>
<sequence length="245" mass="26991">MIYKFLNNQSKTITGAAIILGAASLASRLLGLIRDRVLAHYFGAGPVMDSYYAAFKIPDLLYTLSIIGALSAGFIPIFTKIYLQSGEDKKEAWKLISNTINILAVALAAISFILIFVAPWLVPLIAPGFDGEKKEMTIIFTRIMLLSPILLGLSAVVGGVLQSLKNFFIYSLSPIFYNVGIIIGAVALVPLFGYKGLAMGVILGAFLHLLIQLPSLWRAGFRYSPIFNWRDQNFLMIIRLMIPRT</sequence>
<evidence type="ECO:0000313" key="10">
    <source>
        <dbReference type="Proteomes" id="UP000034299"/>
    </source>
</evidence>
<dbReference type="Pfam" id="PF03023">
    <property type="entry name" value="MurJ"/>
    <property type="match status" value="1"/>
</dbReference>
<feature type="transmembrane region" description="Helical" evidence="8">
    <location>
        <begin position="12"/>
        <end position="33"/>
    </location>
</feature>
<dbReference type="GO" id="GO:0034204">
    <property type="term" value="P:lipid translocation"/>
    <property type="evidence" value="ECO:0007669"/>
    <property type="project" value="TreeGrafter"/>
</dbReference>
<evidence type="ECO:0000256" key="7">
    <source>
        <dbReference type="ARBA" id="ARBA00023136"/>
    </source>
</evidence>
<organism evidence="9 10">
    <name type="scientific">Candidatus Magasanikbacteria bacterium GW2011_GWA2_41_55</name>
    <dbReference type="NCBI Taxonomy" id="1619038"/>
    <lineage>
        <taxon>Bacteria</taxon>
        <taxon>Candidatus Magasanikiibacteriota</taxon>
    </lineage>
</organism>
<dbReference type="GO" id="GO:0008360">
    <property type="term" value="P:regulation of cell shape"/>
    <property type="evidence" value="ECO:0007669"/>
    <property type="project" value="UniProtKB-KW"/>
</dbReference>
<reference evidence="9 10" key="1">
    <citation type="journal article" date="2015" name="Nature">
        <title>rRNA introns, odd ribosomes, and small enigmatic genomes across a large radiation of phyla.</title>
        <authorList>
            <person name="Brown C.T."/>
            <person name="Hug L.A."/>
            <person name="Thomas B.C."/>
            <person name="Sharon I."/>
            <person name="Castelle C.J."/>
            <person name="Singh A."/>
            <person name="Wilkins M.J."/>
            <person name="Williams K.H."/>
            <person name="Banfield J.F."/>
        </authorList>
    </citation>
    <scope>NUCLEOTIDE SEQUENCE [LARGE SCALE GENOMIC DNA]</scope>
</reference>
<feature type="non-terminal residue" evidence="9">
    <location>
        <position position="245"/>
    </location>
</feature>
<keyword evidence="2" id="KW-1003">Cell membrane</keyword>
<evidence type="ECO:0000256" key="2">
    <source>
        <dbReference type="ARBA" id="ARBA00022475"/>
    </source>
</evidence>
<evidence type="ECO:0000256" key="6">
    <source>
        <dbReference type="ARBA" id="ARBA00022989"/>
    </source>
</evidence>
<evidence type="ECO:0000256" key="4">
    <source>
        <dbReference type="ARBA" id="ARBA00022960"/>
    </source>
</evidence>
<feature type="transmembrane region" description="Helical" evidence="8">
    <location>
        <begin position="138"/>
        <end position="161"/>
    </location>
</feature>
<proteinExistence type="predicted"/>
<keyword evidence="5" id="KW-0573">Peptidoglycan synthesis</keyword>
<accession>A0A0G0WJ33</accession>
<dbReference type="AlphaFoldDB" id="A0A0G0WJ33"/>
<evidence type="ECO:0000256" key="8">
    <source>
        <dbReference type="SAM" id="Phobius"/>
    </source>
</evidence>
<keyword evidence="3 8" id="KW-0812">Transmembrane</keyword>
<evidence type="ECO:0000256" key="1">
    <source>
        <dbReference type="ARBA" id="ARBA00004651"/>
    </source>
</evidence>
<feature type="transmembrane region" description="Helical" evidence="8">
    <location>
        <begin position="168"/>
        <end position="191"/>
    </location>
</feature>
<feature type="transmembrane region" description="Helical" evidence="8">
    <location>
        <begin position="60"/>
        <end position="83"/>
    </location>
</feature>
<gene>
    <name evidence="9" type="ORF">UU69_C0019G0001</name>
</gene>
<dbReference type="GO" id="GO:0009252">
    <property type="term" value="P:peptidoglycan biosynthetic process"/>
    <property type="evidence" value="ECO:0007669"/>
    <property type="project" value="UniProtKB-KW"/>
</dbReference>
<keyword evidence="4" id="KW-0133">Cell shape</keyword>
<dbReference type="PANTHER" id="PTHR47019">
    <property type="entry name" value="LIPID II FLIPPASE MURJ"/>
    <property type="match status" value="1"/>
</dbReference>
<evidence type="ECO:0000256" key="3">
    <source>
        <dbReference type="ARBA" id="ARBA00022692"/>
    </source>
</evidence>
<evidence type="ECO:0000256" key="5">
    <source>
        <dbReference type="ARBA" id="ARBA00022984"/>
    </source>
</evidence>
<dbReference type="GO" id="GO:0005886">
    <property type="term" value="C:plasma membrane"/>
    <property type="evidence" value="ECO:0007669"/>
    <property type="project" value="UniProtKB-SubCell"/>
</dbReference>
<dbReference type="PANTHER" id="PTHR47019:SF1">
    <property type="entry name" value="LIPID II FLIPPASE MURJ"/>
    <property type="match status" value="1"/>
</dbReference>
<comment type="subcellular location">
    <subcellularLocation>
        <location evidence="1">Cell membrane</location>
        <topology evidence="1">Multi-pass membrane protein</topology>
    </subcellularLocation>
</comment>
<feature type="transmembrane region" description="Helical" evidence="8">
    <location>
        <begin position="197"/>
        <end position="217"/>
    </location>
</feature>
<dbReference type="GO" id="GO:0015648">
    <property type="term" value="F:lipid-linked peptidoglycan transporter activity"/>
    <property type="evidence" value="ECO:0007669"/>
    <property type="project" value="TreeGrafter"/>
</dbReference>